<name>A0A544W098_9MYCO</name>
<gene>
    <name evidence="6" type="ORF">D8S82_15125</name>
</gene>
<evidence type="ECO:0000313" key="7">
    <source>
        <dbReference type="Proteomes" id="UP000315759"/>
    </source>
</evidence>
<comment type="caution">
    <text evidence="6">The sequence shown here is derived from an EMBL/GenBank/DDBJ whole genome shotgun (WGS) entry which is preliminary data.</text>
</comment>
<evidence type="ECO:0000259" key="5">
    <source>
        <dbReference type="Pfam" id="PF26305"/>
    </source>
</evidence>
<evidence type="ECO:0000313" key="6">
    <source>
        <dbReference type="EMBL" id="TQR85668.1"/>
    </source>
</evidence>
<dbReference type="InterPro" id="IPR043519">
    <property type="entry name" value="NT_sf"/>
</dbReference>
<sequence length="284" mass="31706">MAAQISQFLIDRYSAGPSSARTTTVKSLQESVRAALAADEGTNFDTFLQGSYRNGTAIADINDVDIVALYDPWQAPASRDNWNWLFNRIATILRASPLVSGAVTLGDKCVKLDGTLHVDIVPAISPRPYSSTDPITVYSRNNWEERPNYPRTHYQRGVAKQAFTDDTYKATVRLFKRWVRQYPSLNAPSFYIECAVHSVNSTAFSPYLPLSFAGTAVKIADYSRHSVIMSVAGDKDILVPAEWDPDDFEDFQRRLKADTKYVLDAITSDSQTAADRLWKLAFGD</sequence>
<reference evidence="6 7" key="1">
    <citation type="submission" date="2018-10" db="EMBL/GenBank/DDBJ databases">
        <title>Draft genome of Mycobacterium hodleri strain B.</title>
        <authorList>
            <person name="Amande T.J."/>
            <person name="Mcgenity T.J."/>
        </authorList>
    </citation>
    <scope>NUCLEOTIDE SEQUENCE [LARGE SCALE GENOMIC DNA]</scope>
    <source>
        <strain evidence="6 7">B</strain>
    </source>
</reference>
<evidence type="ECO:0000256" key="4">
    <source>
        <dbReference type="ARBA" id="ARBA00023118"/>
    </source>
</evidence>
<proteinExistence type="predicted"/>
<evidence type="ECO:0000256" key="3">
    <source>
        <dbReference type="ARBA" id="ARBA00022741"/>
    </source>
</evidence>
<keyword evidence="2" id="KW-0548">Nucleotidyltransferase</keyword>
<dbReference type="GO" id="GO:0016779">
    <property type="term" value="F:nucleotidyltransferase activity"/>
    <property type="evidence" value="ECO:0007669"/>
    <property type="project" value="InterPro"/>
</dbReference>
<dbReference type="SUPFAM" id="SSF81301">
    <property type="entry name" value="Nucleotidyltransferase"/>
    <property type="match status" value="1"/>
</dbReference>
<dbReference type="CDD" id="cd05400">
    <property type="entry name" value="NT_2-5OAS_ClassI-CCAase"/>
    <property type="match status" value="1"/>
</dbReference>
<dbReference type="InterPro" id="IPR058909">
    <property type="entry name" value="CD_NTase_C"/>
</dbReference>
<evidence type="ECO:0000256" key="1">
    <source>
        <dbReference type="ARBA" id="ARBA00022679"/>
    </source>
</evidence>
<dbReference type="RefSeq" id="WP_142552876.1">
    <property type="nucleotide sequence ID" value="NZ_VIFX01000018.1"/>
</dbReference>
<dbReference type="GO" id="GO:0051607">
    <property type="term" value="P:defense response to virus"/>
    <property type="evidence" value="ECO:0007669"/>
    <property type="project" value="UniProtKB-KW"/>
</dbReference>
<evidence type="ECO:0000256" key="2">
    <source>
        <dbReference type="ARBA" id="ARBA00022695"/>
    </source>
</evidence>
<feature type="domain" description="cGAS/DncV-like nucleotidyltransferase C-terminal helical" evidence="5">
    <location>
        <begin position="156"/>
        <end position="251"/>
    </location>
</feature>
<keyword evidence="1 6" id="KW-0808">Transferase</keyword>
<keyword evidence="4" id="KW-0051">Antiviral defense</keyword>
<dbReference type="InterPro" id="IPR006116">
    <property type="entry name" value="NT_2-5OAS_ClassI-CCAase"/>
</dbReference>
<dbReference type="EMBL" id="VIFX01000018">
    <property type="protein sequence ID" value="TQR85668.1"/>
    <property type="molecule type" value="Genomic_DNA"/>
</dbReference>
<keyword evidence="7" id="KW-1185">Reference proteome</keyword>
<protein>
    <submittedName>
        <fullName evidence="6">Nucleotidyltransferase</fullName>
    </submittedName>
</protein>
<dbReference type="Pfam" id="PF26305">
    <property type="entry name" value="CD_NTase_C"/>
    <property type="match status" value="1"/>
</dbReference>
<accession>A0A544W098</accession>
<keyword evidence="3" id="KW-0547">Nucleotide-binding</keyword>
<dbReference type="Proteomes" id="UP000315759">
    <property type="component" value="Unassembled WGS sequence"/>
</dbReference>
<dbReference type="AlphaFoldDB" id="A0A544W098"/>
<organism evidence="6 7">
    <name type="scientific">Mycolicibacterium hodleri</name>
    <dbReference type="NCBI Taxonomy" id="49897"/>
    <lineage>
        <taxon>Bacteria</taxon>
        <taxon>Bacillati</taxon>
        <taxon>Actinomycetota</taxon>
        <taxon>Actinomycetes</taxon>
        <taxon>Mycobacteriales</taxon>
        <taxon>Mycobacteriaceae</taxon>
        <taxon>Mycolicibacterium</taxon>
    </lineage>
</organism>